<dbReference type="GO" id="GO:0022857">
    <property type="term" value="F:transmembrane transporter activity"/>
    <property type="evidence" value="ECO:0007669"/>
    <property type="project" value="InterPro"/>
</dbReference>
<dbReference type="NCBIfam" id="TIGR00711">
    <property type="entry name" value="efflux_EmrB"/>
    <property type="match status" value="1"/>
</dbReference>
<evidence type="ECO:0000256" key="3">
    <source>
        <dbReference type="ARBA" id="ARBA00022448"/>
    </source>
</evidence>
<evidence type="ECO:0000256" key="4">
    <source>
        <dbReference type="ARBA" id="ARBA00022475"/>
    </source>
</evidence>
<dbReference type="Pfam" id="PF07690">
    <property type="entry name" value="MFS_1"/>
    <property type="match status" value="1"/>
</dbReference>
<dbReference type="PROSITE" id="PS50850">
    <property type="entry name" value="MFS"/>
    <property type="match status" value="1"/>
</dbReference>
<dbReference type="PANTHER" id="PTHR23501:SF197">
    <property type="entry name" value="COMD"/>
    <property type="match status" value="1"/>
</dbReference>
<dbReference type="SUPFAM" id="SSF49464">
    <property type="entry name" value="Carboxypeptidase regulatory domain-like"/>
    <property type="match status" value="2"/>
</dbReference>
<evidence type="ECO:0000256" key="1">
    <source>
        <dbReference type="ARBA" id="ARBA00004651"/>
    </source>
</evidence>
<accession>A0A918YFB3</accession>
<comment type="subcellular location">
    <subcellularLocation>
        <location evidence="1">Cell membrane</location>
        <topology evidence="1">Multi-pass membrane protein</topology>
    </subcellularLocation>
</comment>
<feature type="transmembrane region" description="Helical" evidence="9">
    <location>
        <begin position="160"/>
        <end position="181"/>
    </location>
</feature>
<dbReference type="PANTHER" id="PTHR23501">
    <property type="entry name" value="MAJOR FACILITATOR SUPERFAMILY"/>
    <property type="match status" value="1"/>
</dbReference>
<comment type="similarity">
    <text evidence="2">Belongs to the major facilitator superfamily. TCR/Tet family.</text>
</comment>
<feature type="region of interest" description="Disordered" evidence="8">
    <location>
        <begin position="563"/>
        <end position="594"/>
    </location>
</feature>
<evidence type="ECO:0000256" key="6">
    <source>
        <dbReference type="ARBA" id="ARBA00022989"/>
    </source>
</evidence>
<organism evidence="11 12">
    <name type="scientific">Streptomyces alanosinicus</name>
    <dbReference type="NCBI Taxonomy" id="68171"/>
    <lineage>
        <taxon>Bacteria</taxon>
        <taxon>Bacillati</taxon>
        <taxon>Actinomycetota</taxon>
        <taxon>Actinomycetes</taxon>
        <taxon>Kitasatosporales</taxon>
        <taxon>Streptomycetaceae</taxon>
        <taxon>Streptomyces</taxon>
    </lineage>
</organism>
<feature type="compositionally biased region" description="Low complexity" evidence="8">
    <location>
        <begin position="608"/>
        <end position="633"/>
    </location>
</feature>
<keyword evidence="5 9" id="KW-0812">Transmembrane</keyword>
<keyword evidence="6 9" id="KW-1133">Transmembrane helix</keyword>
<feature type="transmembrane region" description="Helical" evidence="9">
    <location>
        <begin position="330"/>
        <end position="351"/>
    </location>
</feature>
<gene>
    <name evidence="11" type="ORF">GCM10010339_18490</name>
</gene>
<feature type="region of interest" description="Disordered" evidence="8">
    <location>
        <begin position="608"/>
        <end position="655"/>
    </location>
</feature>
<dbReference type="Gene3D" id="1.20.1720.10">
    <property type="entry name" value="Multidrug resistance protein D"/>
    <property type="match status" value="1"/>
</dbReference>
<feature type="compositionally biased region" description="Low complexity" evidence="8">
    <location>
        <begin position="566"/>
        <end position="594"/>
    </location>
</feature>
<proteinExistence type="inferred from homology"/>
<evidence type="ECO:0000256" key="8">
    <source>
        <dbReference type="SAM" id="MobiDB-lite"/>
    </source>
</evidence>
<dbReference type="Gene3D" id="1.20.1250.20">
    <property type="entry name" value="MFS general substrate transporter like domains"/>
    <property type="match status" value="1"/>
</dbReference>
<evidence type="ECO:0000256" key="2">
    <source>
        <dbReference type="ARBA" id="ARBA00007520"/>
    </source>
</evidence>
<sequence length="909" mass="93400">MTTSASPARGGTVAISGSAPPADGRLTHRQIMTILSGLMLGMFLAALDQTIVSTSIRTIADDLHGLSAQAWVTTAYLITSTISTPLYGKLSDLYGRKPYFLAAITIFVIGSAACSFATSMTELSAFRAFQGIGAGGLMSLALAIIGDIVPPRERARYQGYMLATFGSSSVLGPLIGGFLAGRSSILAISGWRWVFLVNVPIGIIALFVVAKVLNLPHTRREHRIDWWGALTIAIGVVPLLLVAEQGQSWGWTSTKACVCYGVGVVGLIAWVFIERAMGEEALIPMRLFRSPVFSKMSLLSVIVGMGMFGGLMMVPLYLQIVKGVSPTKSGLLMLPLMIGMIAGTVVVGGIIQKTGKYKVYPVIGTLLIIAALLLFHYRVQWDTALPETMAYMALFGVGLSGCMQILTLAVQNDVEPKDMGVATASATFFRQMGGTAGTAIFLSVLFSTVGDKIGSAFRDAARTPAFQAALHDPAVRADPANKPVLQMLSHPGASGGSGSGVLDDSSFIQRLDPRLAQPFKAGFTDSMQLVFLIAAAVMVLGFLVAVWTKEVPLRQVSGLEARAAEENGTPAPAPAATTAEPTTAEPTTAEPTTAEPVVAHPVVAESAAAESVAAEPAAPARTAAESAPGGSRPPSGPVADRFEPVPGAGRHSVHGRVLDGTGAAVPQAVVTLIDVKGRQLGRAVSGADGGYTLAVGGPGTYVLIGAAGARQPQAVTVLVGEEPVECDLALSGTVALTGSVRDAVDGRPLPGALLVATDVRGEVVSSGTSAADGAFALSDLVPGGYTLVVNAPGYRPAALAADVAPGTGEACEVRLEPGARLGGVVSTATGDPLDEAKVTLLDSAGNVVGTAITGPDGAYGFTDLDGGEYTVIASGYAPVAASLRVDGGGTTGFDLELSHQDAHQDEAAR</sequence>
<feature type="transmembrane region" description="Helical" evidence="9">
    <location>
        <begin position="293"/>
        <end position="318"/>
    </location>
</feature>
<dbReference type="InterPro" id="IPR004638">
    <property type="entry name" value="EmrB-like"/>
</dbReference>
<dbReference type="InterPro" id="IPR020846">
    <property type="entry name" value="MFS_dom"/>
</dbReference>
<evidence type="ECO:0000256" key="5">
    <source>
        <dbReference type="ARBA" id="ARBA00022692"/>
    </source>
</evidence>
<keyword evidence="4" id="KW-1003">Cell membrane</keyword>
<feature type="transmembrane region" description="Helical" evidence="9">
    <location>
        <begin position="226"/>
        <end position="243"/>
    </location>
</feature>
<keyword evidence="12" id="KW-1185">Reference proteome</keyword>
<dbReference type="InterPro" id="IPR011701">
    <property type="entry name" value="MFS"/>
</dbReference>
<feature type="region of interest" description="Disordered" evidence="8">
    <location>
        <begin position="1"/>
        <end position="21"/>
    </location>
</feature>
<dbReference type="CDD" id="cd17502">
    <property type="entry name" value="MFS_Azr1_MDR_like"/>
    <property type="match status" value="1"/>
</dbReference>
<feature type="transmembrane region" description="Helical" evidence="9">
    <location>
        <begin position="193"/>
        <end position="214"/>
    </location>
</feature>
<evidence type="ECO:0000313" key="12">
    <source>
        <dbReference type="Proteomes" id="UP000655443"/>
    </source>
</evidence>
<feature type="transmembrane region" description="Helical" evidence="9">
    <location>
        <begin position="68"/>
        <end position="87"/>
    </location>
</feature>
<dbReference type="AlphaFoldDB" id="A0A918YFB3"/>
<dbReference type="GO" id="GO:0005886">
    <property type="term" value="C:plasma membrane"/>
    <property type="evidence" value="ECO:0007669"/>
    <property type="project" value="UniProtKB-SubCell"/>
</dbReference>
<protein>
    <recommendedName>
        <fullName evidence="10">Major facilitator superfamily (MFS) profile domain-containing protein</fullName>
    </recommendedName>
</protein>
<dbReference type="InterPro" id="IPR036259">
    <property type="entry name" value="MFS_trans_sf"/>
</dbReference>
<feature type="transmembrane region" description="Helical" evidence="9">
    <location>
        <begin position="99"/>
        <end position="120"/>
    </location>
</feature>
<feature type="transmembrane region" description="Helical" evidence="9">
    <location>
        <begin position="389"/>
        <end position="410"/>
    </location>
</feature>
<reference evidence="11" key="2">
    <citation type="submission" date="2020-09" db="EMBL/GenBank/DDBJ databases">
        <authorList>
            <person name="Sun Q."/>
            <person name="Ohkuma M."/>
        </authorList>
    </citation>
    <scope>NUCLEOTIDE SEQUENCE</scope>
    <source>
        <strain evidence="11">JCM 4714</strain>
    </source>
</reference>
<dbReference type="EMBL" id="BMVG01000003">
    <property type="protein sequence ID" value="GHE01042.1"/>
    <property type="molecule type" value="Genomic_DNA"/>
</dbReference>
<dbReference type="Pfam" id="PF13620">
    <property type="entry name" value="CarboxypepD_reg"/>
    <property type="match status" value="3"/>
</dbReference>
<evidence type="ECO:0000259" key="10">
    <source>
        <dbReference type="PROSITE" id="PS50850"/>
    </source>
</evidence>
<reference evidence="11" key="1">
    <citation type="journal article" date="2014" name="Int. J. Syst. Evol. Microbiol.">
        <title>Complete genome sequence of Corynebacterium casei LMG S-19264T (=DSM 44701T), isolated from a smear-ripened cheese.</title>
        <authorList>
            <consortium name="US DOE Joint Genome Institute (JGI-PGF)"/>
            <person name="Walter F."/>
            <person name="Albersmeier A."/>
            <person name="Kalinowski J."/>
            <person name="Ruckert C."/>
        </authorList>
    </citation>
    <scope>NUCLEOTIDE SEQUENCE</scope>
    <source>
        <strain evidence="11">JCM 4714</strain>
    </source>
</reference>
<feature type="transmembrane region" description="Helical" evidence="9">
    <location>
        <begin position="126"/>
        <end position="148"/>
    </location>
</feature>
<dbReference type="InterPro" id="IPR008969">
    <property type="entry name" value="CarboxyPept-like_regulatory"/>
</dbReference>
<dbReference type="Proteomes" id="UP000655443">
    <property type="component" value="Unassembled WGS sequence"/>
</dbReference>
<dbReference type="Gene3D" id="2.60.40.1120">
    <property type="entry name" value="Carboxypeptidase-like, regulatory domain"/>
    <property type="match status" value="3"/>
</dbReference>
<evidence type="ECO:0000256" key="7">
    <source>
        <dbReference type="ARBA" id="ARBA00023136"/>
    </source>
</evidence>
<dbReference type="SUPFAM" id="SSF49478">
    <property type="entry name" value="Cna protein B-type domain"/>
    <property type="match status" value="1"/>
</dbReference>
<evidence type="ECO:0000313" key="11">
    <source>
        <dbReference type="EMBL" id="GHE01042.1"/>
    </source>
</evidence>
<dbReference type="SUPFAM" id="SSF103473">
    <property type="entry name" value="MFS general substrate transporter"/>
    <property type="match status" value="1"/>
</dbReference>
<name>A0A918YFB3_9ACTN</name>
<feature type="transmembrane region" description="Helical" evidence="9">
    <location>
        <begin position="249"/>
        <end position="273"/>
    </location>
</feature>
<evidence type="ECO:0000256" key="9">
    <source>
        <dbReference type="SAM" id="Phobius"/>
    </source>
</evidence>
<keyword evidence="3" id="KW-0813">Transport</keyword>
<feature type="transmembrane region" description="Helical" evidence="9">
    <location>
        <begin position="358"/>
        <end position="377"/>
    </location>
</feature>
<feature type="domain" description="Major facilitator superfamily (MFS) profile" evidence="10">
    <location>
        <begin position="34"/>
        <end position="553"/>
    </location>
</feature>
<dbReference type="RefSeq" id="WP_189950354.1">
    <property type="nucleotide sequence ID" value="NZ_BMVG01000003.1"/>
</dbReference>
<feature type="transmembrane region" description="Helical" evidence="9">
    <location>
        <begin position="529"/>
        <end position="547"/>
    </location>
</feature>
<dbReference type="FunFam" id="1.20.1720.10:FF:000004">
    <property type="entry name" value="EmrB/QacA family drug resistance transporter"/>
    <property type="match status" value="1"/>
</dbReference>
<feature type="transmembrane region" description="Helical" evidence="9">
    <location>
        <begin position="34"/>
        <end position="56"/>
    </location>
</feature>
<comment type="caution">
    <text evidence="11">The sequence shown here is derived from an EMBL/GenBank/DDBJ whole genome shotgun (WGS) entry which is preliminary data.</text>
</comment>
<keyword evidence="7 9" id="KW-0472">Membrane</keyword>